<dbReference type="PANTHER" id="PTHR10900:SF77">
    <property type="entry name" value="FI19380P1"/>
    <property type="match status" value="1"/>
</dbReference>
<gene>
    <name evidence="3" type="ORF">Naga_100070g5</name>
</gene>
<dbReference type="PROSITE" id="PS50213">
    <property type="entry name" value="FAS1"/>
    <property type="match status" value="4"/>
</dbReference>
<dbReference type="SMART" id="SM00554">
    <property type="entry name" value="FAS1"/>
    <property type="match status" value="5"/>
</dbReference>
<dbReference type="InterPro" id="IPR000782">
    <property type="entry name" value="FAS1_domain"/>
</dbReference>
<proteinExistence type="predicted"/>
<feature type="domain" description="FAS1" evidence="2">
    <location>
        <begin position="186"/>
        <end position="361"/>
    </location>
</feature>
<dbReference type="SUPFAM" id="SSF82153">
    <property type="entry name" value="FAS1 domain"/>
    <property type="match status" value="6"/>
</dbReference>
<feature type="domain" description="FAS1" evidence="2">
    <location>
        <begin position="731"/>
        <end position="880"/>
    </location>
</feature>
<sequence>MSPACCNITRSLLQILWYAAYAQSKSLWSAISENGSFSILSNCVRQADPALFALINGTAPSTACYTLFAPLDSAFSDAVNAATCPKGDHESATAIISYLLSNQTSPVPYLNQPFALPFVQEKNRKVNDAALYVYSINKDAVTQESLAPILYVNNAEAKSWEDLPASPGGSHYLVTLARYLEPPPGKGSLWDVLQAHENFSTTATLIGTKLPEFQRALEASPDVAGHTGYHTIFVPTDAAWAKVSADRLARLQGDPQALQTLLSYHTLSGNQPGGDYPRSTTGMYYSQQFYPTPGLQARDIYEAFYSSLSSFTGLRLSNDLGILLDISRLNGTLYLEGGRGAVVIPNLSAFNGVAHGLESVLPLPEALPDVVASPPPVLAAAGNFSILSQLLYTASISEAPELATGGPFTFLAPTDAAFAAAFASGQLPSLAVLLGDSALVASLCRYWAVDSSVHLYLFSPDPYADPFKDDFADGTSLLDGQKRTLWVHRLVSSDSTSLGGKINDTSVFINNARVYQCVEGKGWGHDCGAQPTPSNTYSINDGHLVNIVHALDAVPLPPKAGTLFQTLLQDPDVSSFVDLLQACPSGIDLVSKLNATTHTSPSSSSSSSTLTGRVDESQKLFTLWVPSNQAIAELNETRPWLLDSSEAIDEVVRYHIVPQLWYARWTHPSRALPTLAFDGEAQILTNATTWNSPSAAFINSHDRLYVNRIRVTDTDIAASNGVVHKISGVLIPDLMQVAYASGGLQRMVEALESKEGAYNGTILAQVLTGPGPFTLFAPRDNVLDLGDTVLASSQLQYHVGLSVVLVENITKYFQNAKRTTRETTTISSLSGLPLYVANLKATISNPYAGSKSGFYVNQAEMLLPVHRAVNGILYAVDAVLSPPDETIMDLLRRLDDGRAFADMLTQTGLHKELESSESWTIFAPTTSTLKNLYQKQQIWGDPCQASQILAFHLVKGRRLFTPSFANVSTCTLSTEGFCLGPSDVMSLQGQPLATQVVSKSQLFLSTIHGAFTAPVVYPDVHASNGVVHFVNGILTYSGYKRPSHPQQGGQRNI</sequence>
<feature type="signal peptide" evidence="1">
    <location>
        <begin position="1"/>
        <end position="24"/>
    </location>
</feature>
<dbReference type="AlphaFoldDB" id="W7TNC5"/>
<comment type="caution">
    <text evidence="3">The sequence shown here is derived from an EMBL/GenBank/DDBJ whole genome shotgun (WGS) entry which is preliminary data.</text>
</comment>
<evidence type="ECO:0000313" key="3">
    <source>
        <dbReference type="EMBL" id="EWM21916.1"/>
    </source>
</evidence>
<dbReference type="Proteomes" id="UP000019335">
    <property type="component" value="Unassembled WGS sequence"/>
</dbReference>
<keyword evidence="1" id="KW-0732">Signal</keyword>
<accession>W7TNC5</accession>
<dbReference type="InterPro" id="IPR036378">
    <property type="entry name" value="FAS1_dom_sf"/>
</dbReference>
<dbReference type="InterPro" id="IPR050904">
    <property type="entry name" value="Adhesion/Biosynth-related"/>
</dbReference>
<feature type="chain" id="PRO_5004901030" evidence="1">
    <location>
        <begin position="25"/>
        <end position="1053"/>
    </location>
</feature>
<feature type="domain" description="FAS1" evidence="2">
    <location>
        <begin position="560"/>
        <end position="730"/>
    </location>
</feature>
<dbReference type="Pfam" id="PF02469">
    <property type="entry name" value="Fasciclin"/>
    <property type="match status" value="5"/>
</dbReference>
<feature type="domain" description="FAS1" evidence="2">
    <location>
        <begin position="884"/>
        <end position="1034"/>
    </location>
</feature>
<dbReference type="EMBL" id="AZIL01002351">
    <property type="protein sequence ID" value="EWM21916.1"/>
    <property type="molecule type" value="Genomic_DNA"/>
</dbReference>
<organism evidence="3 4">
    <name type="scientific">Nannochloropsis gaditana</name>
    <dbReference type="NCBI Taxonomy" id="72520"/>
    <lineage>
        <taxon>Eukaryota</taxon>
        <taxon>Sar</taxon>
        <taxon>Stramenopiles</taxon>
        <taxon>Ochrophyta</taxon>
        <taxon>Eustigmatophyceae</taxon>
        <taxon>Eustigmatales</taxon>
        <taxon>Monodopsidaceae</taxon>
        <taxon>Nannochloropsis</taxon>
    </lineage>
</organism>
<dbReference type="OrthoDB" id="286301at2759"/>
<protein>
    <submittedName>
        <fullName evidence="3">Transforming growth beta-68kda</fullName>
    </submittedName>
</protein>
<evidence type="ECO:0000256" key="1">
    <source>
        <dbReference type="SAM" id="SignalP"/>
    </source>
</evidence>
<evidence type="ECO:0000313" key="4">
    <source>
        <dbReference type="Proteomes" id="UP000019335"/>
    </source>
</evidence>
<dbReference type="PANTHER" id="PTHR10900">
    <property type="entry name" value="PERIOSTIN-RELATED"/>
    <property type="match status" value="1"/>
</dbReference>
<keyword evidence="4" id="KW-1185">Reference proteome</keyword>
<evidence type="ECO:0000259" key="2">
    <source>
        <dbReference type="PROSITE" id="PS50213"/>
    </source>
</evidence>
<reference evidence="3 4" key="1">
    <citation type="journal article" date="2014" name="Mol. Plant">
        <title>Chromosome Scale Genome Assembly and Transcriptome Profiling of Nannochloropsis gaditana in Nitrogen Depletion.</title>
        <authorList>
            <person name="Corteggiani Carpinelli E."/>
            <person name="Telatin A."/>
            <person name="Vitulo N."/>
            <person name="Forcato C."/>
            <person name="D'Angelo M."/>
            <person name="Schiavon R."/>
            <person name="Vezzi A."/>
            <person name="Giacometti G.M."/>
            <person name="Morosinotto T."/>
            <person name="Valle G."/>
        </authorList>
    </citation>
    <scope>NUCLEOTIDE SEQUENCE [LARGE SCALE GENOMIC DNA]</scope>
    <source>
        <strain evidence="3 4">B-31</strain>
    </source>
</reference>
<name>W7TNC5_9STRA</name>
<dbReference type="Gene3D" id="2.30.180.10">
    <property type="entry name" value="FAS1 domain"/>
    <property type="match status" value="6"/>
</dbReference>